<dbReference type="EMBL" id="JDSQ01000004">
    <property type="protein sequence ID" value="EWS78924.1"/>
    <property type="molecule type" value="Genomic_DNA"/>
</dbReference>
<reference evidence="1 2" key="1">
    <citation type="journal article" date="2014" name="Genome Announc.">
        <title>Draft Genome Sequence of Xylella fastidiosa Pear Leaf Scorch Strain in Taiwan.</title>
        <authorList>
            <person name="Su C.C."/>
            <person name="Deng W.L."/>
            <person name="Jan F.J."/>
            <person name="Chang C.J."/>
            <person name="Huang H."/>
            <person name="Chen J."/>
        </authorList>
    </citation>
    <scope>NUCLEOTIDE SEQUENCE [LARGE SCALE GENOMIC DNA]</scope>
    <source>
        <strain evidence="1 2">PLS229</strain>
    </source>
</reference>
<sequence length="68" mass="7454">MINPLFSHLRSGVGILGHDRVLVGAFPENHYFIKYCLIKASFSAKTANTELIVPFALGSQARGKFDTS</sequence>
<evidence type="ECO:0000313" key="2">
    <source>
        <dbReference type="Proteomes" id="UP000020406"/>
    </source>
</evidence>
<name>Z9JL55_9GAMM</name>
<organism evidence="1 2">
    <name type="scientific">Xylella taiwanensis</name>
    <dbReference type="NCBI Taxonomy" id="1444770"/>
    <lineage>
        <taxon>Bacteria</taxon>
        <taxon>Pseudomonadati</taxon>
        <taxon>Pseudomonadota</taxon>
        <taxon>Gammaproteobacteria</taxon>
        <taxon>Lysobacterales</taxon>
        <taxon>Lysobacteraceae</taxon>
        <taxon>Xylella</taxon>
    </lineage>
</organism>
<comment type="caution">
    <text evidence="1">The sequence shown here is derived from an EMBL/GenBank/DDBJ whole genome shotgun (WGS) entry which is preliminary data.</text>
</comment>
<dbReference type="Proteomes" id="UP000020406">
    <property type="component" value="Unassembled WGS sequence"/>
</dbReference>
<accession>Z9JL55</accession>
<evidence type="ECO:0000313" key="1">
    <source>
        <dbReference type="EMBL" id="EWS78924.1"/>
    </source>
</evidence>
<gene>
    <name evidence="1" type="ORF">AF72_03120</name>
</gene>
<proteinExistence type="predicted"/>
<protein>
    <submittedName>
        <fullName evidence="1">Uncharacterized protein</fullName>
    </submittedName>
</protein>
<dbReference type="AlphaFoldDB" id="Z9JL55"/>